<dbReference type="EMBL" id="CP009416">
    <property type="protein sequence ID" value="AJD92483.1"/>
    <property type="molecule type" value="Genomic_DNA"/>
</dbReference>
<comment type="similarity">
    <text evidence="2">Belongs to the UPF0053 family.</text>
</comment>
<dbReference type="Gene3D" id="3.10.580.10">
    <property type="entry name" value="CBS-domain"/>
    <property type="match status" value="1"/>
</dbReference>
<dbReference type="InterPro" id="IPR046342">
    <property type="entry name" value="CBS_dom_sf"/>
</dbReference>
<dbReference type="KEGG" id="jeo:JMA_31660"/>
<evidence type="ECO:0000256" key="10">
    <source>
        <dbReference type="SAM" id="Phobius"/>
    </source>
</evidence>
<dbReference type="GO" id="GO:0005886">
    <property type="term" value="C:plasma membrane"/>
    <property type="evidence" value="ECO:0007669"/>
    <property type="project" value="TreeGrafter"/>
</dbReference>
<dbReference type="PROSITE" id="PS51846">
    <property type="entry name" value="CNNM"/>
    <property type="match status" value="1"/>
</dbReference>
<feature type="domain" description="CBS" evidence="12">
    <location>
        <begin position="264"/>
        <end position="322"/>
    </location>
</feature>
<keyword evidence="5 9" id="KW-1133">Transmembrane helix</keyword>
<evidence type="ECO:0000256" key="2">
    <source>
        <dbReference type="ARBA" id="ARBA00006337"/>
    </source>
</evidence>
<reference evidence="14 15" key="1">
    <citation type="submission" date="2014-08" db="EMBL/GenBank/DDBJ databases">
        <title>Complete genome of a marine bacteria Jeotgalibacillus malaysiensis.</title>
        <authorList>
            <person name="Yaakop A.S."/>
            <person name="Chan K.-G."/>
            <person name="Goh K.M."/>
        </authorList>
    </citation>
    <scope>NUCLEOTIDE SEQUENCE [LARGE SCALE GENOMIC DNA]</scope>
    <source>
        <strain evidence="14 15">D5</strain>
    </source>
</reference>
<dbReference type="Pfam" id="PF01595">
    <property type="entry name" value="CNNM"/>
    <property type="match status" value="1"/>
</dbReference>
<evidence type="ECO:0000256" key="5">
    <source>
        <dbReference type="ARBA" id="ARBA00022989"/>
    </source>
</evidence>
<feature type="transmembrane region" description="Helical" evidence="10">
    <location>
        <begin position="55"/>
        <end position="78"/>
    </location>
</feature>
<dbReference type="OrthoDB" id="9798188at2"/>
<dbReference type="CDD" id="cd04590">
    <property type="entry name" value="CBS_pair_CorC_HlyC_assoc"/>
    <property type="match status" value="1"/>
</dbReference>
<keyword evidence="11" id="KW-0732">Signal</keyword>
<organism evidence="14 15">
    <name type="scientific">Jeotgalibacillus malaysiensis</name>
    <dbReference type="NCBI Taxonomy" id="1508404"/>
    <lineage>
        <taxon>Bacteria</taxon>
        <taxon>Bacillati</taxon>
        <taxon>Bacillota</taxon>
        <taxon>Bacilli</taxon>
        <taxon>Bacillales</taxon>
        <taxon>Caryophanaceae</taxon>
        <taxon>Jeotgalibacillus</taxon>
    </lineage>
</organism>
<evidence type="ECO:0000256" key="1">
    <source>
        <dbReference type="ARBA" id="ARBA00004141"/>
    </source>
</evidence>
<keyword evidence="3 9" id="KW-0812">Transmembrane</keyword>
<evidence type="ECO:0000256" key="6">
    <source>
        <dbReference type="ARBA" id="ARBA00023122"/>
    </source>
</evidence>
<dbReference type="SMART" id="SM01091">
    <property type="entry name" value="CorC_HlyC"/>
    <property type="match status" value="1"/>
</dbReference>
<sequence length="423" mass="47861">MEFIAIAALLFASFFLSGSETALTAVNKMKVKTRAEQGDRAAEKLLKQVSKPDQMITTILIGNNISNILLPVLVTVIAIEYNVEVALATGILTVTLIIFSEVLPKTIAATFADRIAYIVAPVIRVLMTIFKPITWFLSKFTNIVIRILSKGDIKEATITKEELRTMVDIASTEGTFLGDESLRIKGVLDFQKKDVGDAMKTPRVDIIGIPIETTYEEVRDYVIDNPYTRYPVYKENMDNIVGVFHSKQVIEWSLTPEKPLTEFMDNDPLFTVETTSIERIFKRMLQAKKHFAIVLDEYGGTLGIITHEDIIEAMIGQEIADENDDEEESWIDELTERTIVCHGKLNIHRLNEVFSTKIPEEQDVLAGFVLKEIGHLPEEGDEFDFQHLRFTVLEMEKNKITKVRIEKRVIDGVADDKDIDTES</sequence>
<dbReference type="HOGENOM" id="CLU_015237_4_1_9"/>
<feature type="domain" description="CBS" evidence="12">
    <location>
        <begin position="199"/>
        <end position="260"/>
    </location>
</feature>
<evidence type="ECO:0000256" key="3">
    <source>
        <dbReference type="ARBA" id="ARBA00022692"/>
    </source>
</evidence>
<evidence type="ECO:0000256" key="9">
    <source>
        <dbReference type="PROSITE-ProRule" id="PRU01193"/>
    </source>
</evidence>
<evidence type="ECO:0000313" key="14">
    <source>
        <dbReference type="EMBL" id="AJD92483.1"/>
    </source>
</evidence>
<dbReference type="InterPro" id="IPR002550">
    <property type="entry name" value="CNNM"/>
</dbReference>
<feature type="transmembrane region" description="Helical" evidence="10">
    <location>
        <begin position="85"/>
        <end position="103"/>
    </location>
</feature>
<name>A0A0B5AV55_9BACL</name>
<feature type="transmembrane region" description="Helical" evidence="10">
    <location>
        <begin position="115"/>
        <end position="137"/>
    </location>
</feature>
<dbReference type="BioCyc" id="JESP1508404:G14D9-12447-MONOMER"/>
<keyword evidence="15" id="KW-1185">Reference proteome</keyword>
<dbReference type="AlphaFoldDB" id="A0A0B5AV55"/>
<feature type="signal peptide" evidence="11">
    <location>
        <begin position="1"/>
        <end position="24"/>
    </location>
</feature>
<gene>
    <name evidence="14" type="ORF">JMA_31660</name>
</gene>
<dbReference type="SUPFAM" id="SSF56176">
    <property type="entry name" value="FAD-binding/transporter-associated domain-like"/>
    <property type="match status" value="1"/>
</dbReference>
<proteinExistence type="inferred from homology"/>
<keyword evidence="4" id="KW-0677">Repeat</keyword>
<dbReference type="InterPro" id="IPR000644">
    <property type="entry name" value="CBS_dom"/>
</dbReference>
<evidence type="ECO:0000313" key="15">
    <source>
        <dbReference type="Proteomes" id="UP000031449"/>
    </source>
</evidence>
<dbReference type="GO" id="GO:0050660">
    <property type="term" value="F:flavin adenine dinucleotide binding"/>
    <property type="evidence" value="ECO:0007669"/>
    <property type="project" value="InterPro"/>
</dbReference>
<dbReference type="PANTHER" id="PTHR22777:SF17">
    <property type="entry name" value="UPF0053 PROTEIN SLL0260"/>
    <property type="match status" value="1"/>
</dbReference>
<evidence type="ECO:0000256" key="4">
    <source>
        <dbReference type="ARBA" id="ARBA00022737"/>
    </source>
</evidence>
<feature type="domain" description="CNNM transmembrane" evidence="13">
    <location>
        <begin position="1"/>
        <end position="180"/>
    </location>
</feature>
<feature type="chain" id="PRO_5039229138" evidence="11">
    <location>
        <begin position="25"/>
        <end position="423"/>
    </location>
</feature>
<comment type="subcellular location">
    <subcellularLocation>
        <location evidence="1">Membrane</location>
        <topology evidence="1">Multi-pass membrane protein</topology>
    </subcellularLocation>
</comment>
<dbReference type="SUPFAM" id="SSF54631">
    <property type="entry name" value="CBS-domain pair"/>
    <property type="match status" value="1"/>
</dbReference>
<evidence type="ECO:0000256" key="11">
    <source>
        <dbReference type="SAM" id="SignalP"/>
    </source>
</evidence>
<keyword evidence="7 9" id="KW-0472">Membrane</keyword>
<protein>
    <submittedName>
        <fullName evidence="14">Hemolysin</fullName>
    </submittedName>
</protein>
<dbReference type="InterPro" id="IPR036318">
    <property type="entry name" value="FAD-bd_PCMH-like_sf"/>
</dbReference>
<dbReference type="InterPro" id="IPR044751">
    <property type="entry name" value="Ion_transp-like_CBS"/>
</dbReference>
<evidence type="ECO:0000256" key="8">
    <source>
        <dbReference type="PROSITE-ProRule" id="PRU00703"/>
    </source>
</evidence>
<dbReference type="Pfam" id="PF00571">
    <property type="entry name" value="CBS"/>
    <property type="match status" value="2"/>
</dbReference>
<keyword evidence="6 8" id="KW-0129">CBS domain</keyword>
<dbReference type="PROSITE" id="PS51371">
    <property type="entry name" value="CBS"/>
    <property type="match status" value="2"/>
</dbReference>
<accession>A0A0B5AV55</accession>
<dbReference type="InterPro" id="IPR016169">
    <property type="entry name" value="FAD-bd_PCMH_sub2"/>
</dbReference>
<dbReference type="Gene3D" id="3.30.465.10">
    <property type="match status" value="1"/>
</dbReference>
<dbReference type="Pfam" id="PF03471">
    <property type="entry name" value="CorC_HlyC"/>
    <property type="match status" value="1"/>
</dbReference>
<evidence type="ECO:0000259" key="13">
    <source>
        <dbReference type="PROSITE" id="PS51846"/>
    </source>
</evidence>
<evidence type="ECO:0000256" key="7">
    <source>
        <dbReference type="ARBA" id="ARBA00023136"/>
    </source>
</evidence>
<dbReference type="InterPro" id="IPR005170">
    <property type="entry name" value="Transptr-assoc_dom"/>
</dbReference>
<dbReference type="PANTHER" id="PTHR22777">
    <property type="entry name" value="HEMOLYSIN-RELATED"/>
    <property type="match status" value="1"/>
</dbReference>
<dbReference type="Proteomes" id="UP000031449">
    <property type="component" value="Chromosome"/>
</dbReference>
<evidence type="ECO:0000259" key="12">
    <source>
        <dbReference type="PROSITE" id="PS51371"/>
    </source>
</evidence>